<name>A0A974P1Q7_9CAUL</name>
<evidence type="ECO:0000313" key="2">
    <source>
        <dbReference type="EMBL" id="QQZ49359.1"/>
    </source>
</evidence>
<accession>A0A974P1Q7</accession>
<dbReference type="Pfam" id="PF05649">
    <property type="entry name" value="Peptidase_M13_N"/>
    <property type="match status" value="1"/>
</dbReference>
<evidence type="ECO:0000259" key="1">
    <source>
        <dbReference type="Pfam" id="PF05649"/>
    </source>
</evidence>
<protein>
    <recommendedName>
        <fullName evidence="1">Peptidase M13 N-terminal domain-containing protein</fullName>
    </recommendedName>
</protein>
<dbReference type="EMBL" id="CP068570">
    <property type="protein sequence ID" value="QQZ49359.1"/>
    <property type="molecule type" value="Genomic_DNA"/>
</dbReference>
<dbReference type="SUPFAM" id="SSF55486">
    <property type="entry name" value="Metalloproteases ('zincins'), catalytic domain"/>
    <property type="match status" value="1"/>
</dbReference>
<dbReference type="Gene3D" id="1.10.1380.10">
    <property type="entry name" value="Neutral endopeptidase , domain2"/>
    <property type="match status" value="1"/>
</dbReference>
<dbReference type="GO" id="GO:0006508">
    <property type="term" value="P:proteolysis"/>
    <property type="evidence" value="ECO:0007669"/>
    <property type="project" value="InterPro"/>
</dbReference>
<gene>
    <name evidence="2" type="ORF">JKL49_20360</name>
</gene>
<sequence>MEVWRDYLASRLINDAAPILPKAFVEADFAFHGKALTGTPELNARWKRGVGATNLAMGDAVGKAYAAQYFPPEAKAKIEDLVGR</sequence>
<dbReference type="InterPro" id="IPR008753">
    <property type="entry name" value="Peptidase_M13_N"/>
</dbReference>
<feature type="domain" description="Peptidase M13 N-terminal" evidence="1">
    <location>
        <begin position="2"/>
        <end position="82"/>
    </location>
</feature>
<proteinExistence type="predicted"/>
<dbReference type="InterPro" id="IPR042089">
    <property type="entry name" value="Peptidase_M13_dom_2"/>
</dbReference>
<organism evidence="2">
    <name type="scientific">Phenylobacterium glaciei</name>
    <dbReference type="NCBI Taxonomy" id="2803784"/>
    <lineage>
        <taxon>Bacteria</taxon>
        <taxon>Pseudomonadati</taxon>
        <taxon>Pseudomonadota</taxon>
        <taxon>Alphaproteobacteria</taxon>
        <taxon>Caulobacterales</taxon>
        <taxon>Caulobacteraceae</taxon>
        <taxon>Phenylobacterium</taxon>
    </lineage>
</organism>
<dbReference type="AlphaFoldDB" id="A0A974P1Q7"/>
<reference evidence="2" key="1">
    <citation type="submission" date="2021-01" db="EMBL/GenBank/DDBJ databases">
        <title>Genome sequence of Phenylobacterium sp. 20VBR1 isolated from a valley glaceir, Ny-Alesund, Svalbard.</title>
        <authorList>
            <person name="Thomas F.A."/>
            <person name="Krishnan K.P."/>
            <person name="Sinha R.K."/>
        </authorList>
    </citation>
    <scope>NUCLEOTIDE SEQUENCE</scope>
    <source>
        <strain evidence="2">20VBR1</strain>
    </source>
</reference>